<accession>A0ACA9R8Q2</accession>
<gene>
    <name evidence="1" type="ORF">RPERSI_LOCUS17762</name>
</gene>
<name>A0ACA9R8Q2_9GLOM</name>
<dbReference type="EMBL" id="CAJVQC010045944">
    <property type="protein sequence ID" value="CAG8782203.1"/>
    <property type="molecule type" value="Genomic_DNA"/>
</dbReference>
<dbReference type="Proteomes" id="UP000789920">
    <property type="component" value="Unassembled WGS sequence"/>
</dbReference>
<keyword evidence="2" id="KW-1185">Reference proteome</keyword>
<reference evidence="1" key="1">
    <citation type="submission" date="2021-06" db="EMBL/GenBank/DDBJ databases">
        <authorList>
            <person name="Kallberg Y."/>
            <person name="Tangrot J."/>
            <person name="Rosling A."/>
        </authorList>
    </citation>
    <scope>NUCLEOTIDE SEQUENCE</scope>
    <source>
        <strain evidence="1">MA461A</strain>
    </source>
</reference>
<feature type="non-terminal residue" evidence="1">
    <location>
        <position position="1"/>
    </location>
</feature>
<evidence type="ECO:0000313" key="2">
    <source>
        <dbReference type="Proteomes" id="UP000789920"/>
    </source>
</evidence>
<proteinExistence type="predicted"/>
<comment type="caution">
    <text evidence="1">The sequence shown here is derived from an EMBL/GenBank/DDBJ whole genome shotgun (WGS) entry which is preliminary data.</text>
</comment>
<sequence>AKFLWIKNLPSYFKLAKTDKIDLFEGLSEQFFEQFFHDSLDRNLLVIRKFKTMNEKGSINIPENAFKIDKYTSVETGNVKLSISINDDGTYFENKDLSEEINFPSEDVNIRQRYRLTGVFFCDGTHHIEIFALKMLKT</sequence>
<organism evidence="1 2">
    <name type="scientific">Racocetra persica</name>
    <dbReference type="NCBI Taxonomy" id="160502"/>
    <lineage>
        <taxon>Eukaryota</taxon>
        <taxon>Fungi</taxon>
        <taxon>Fungi incertae sedis</taxon>
        <taxon>Mucoromycota</taxon>
        <taxon>Glomeromycotina</taxon>
        <taxon>Glomeromycetes</taxon>
        <taxon>Diversisporales</taxon>
        <taxon>Gigasporaceae</taxon>
        <taxon>Racocetra</taxon>
    </lineage>
</organism>
<protein>
    <submittedName>
        <fullName evidence="1">4997_t:CDS:1</fullName>
    </submittedName>
</protein>
<evidence type="ECO:0000313" key="1">
    <source>
        <dbReference type="EMBL" id="CAG8782203.1"/>
    </source>
</evidence>